<organism evidence="1 2">
    <name type="scientific">Lactococcus lactis subsp. lactis</name>
    <name type="common">Streptococcus lactis</name>
    <dbReference type="NCBI Taxonomy" id="1360"/>
    <lineage>
        <taxon>Bacteria</taxon>
        <taxon>Bacillati</taxon>
        <taxon>Bacillota</taxon>
        <taxon>Bacilli</taxon>
        <taxon>Lactobacillales</taxon>
        <taxon>Streptococcaceae</taxon>
        <taxon>Lactococcus</taxon>
    </lineage>
</organism>
<name>A0A0V8CYB8_LACLL</name>
<reference evidence="2" key="1">
    <citation type="submission" date="2015-10" db="EMBL/GenBank/DDBJ databases">
        <title>Draft Genome Sequences of 11 Lactococcus lactis subspecies cremoris strains.</title>
        <authorList>
            <person name="Wels M."/>
            <person name="Backus L."/>
            <person name="Boekhorst J."/>
            <person name="Dijkstra A."/>
            <person name="Beerthuizen M."/>
            <person name="Kelly W."/>
            <person name="Siezen R."/>
            <person name="Bachmann H."/>
            <person name="Van Hijum S."/>
        </authorList>
    </citation>
    <scope>NUCLEOTIDE SEQUENCE [LARGE SCALE GENOMIC DNA]</scope>
    <source>
        <strain evidence="2">LMG8520</strain>
    </source>
</reference>
<comment type="caution">
    <text evidence="1">The sequence shown here is derived from an EMBL/GenBank/DDBJ whole genome shotgun (WGS) entry which is preliminary data.</text>
</comment>
<protein>
    <submittedName>
        <fullName evidence="1">Uncharacterized protein</fullName>
    </submittedName>
</protein>
<proteinExistence type="predicted"/>
<evidence type="ECO:0000313" key="1">
    <source>
        <dbReference type="EMBL" id="KSU06133.1"/>
    </source>
</evidence>
<evidence type="ECO:0000313" key="2">
    <source>
        <dbReference type="Proteomes" id="UP000054230"/>
    </source>
</evidence>
<dbReference type="AlphaFoldDB" id="A0A0V8CYB8"/>
<sequence>MFNFQTIKLLTADKRKNHQLTDDSSIYRNFLIILFVTTATH</sequence>
<dbReference type="Proteomes" id="UP000054230">
    <property type="component" value="Unassembled WGS sequence"/>
</dbReference>
<gene>
    <name evidence="1" type="ORF">LMG8520_2127</name>
</gene>
<dbReference type="EMBL" id="LKLP01000111">
    <property type="protein sequence ID" value="KSU06133.1"/>
    <property type="molecule type" value="Genomic_DNA"/>
</dbReference>
<accession>A0A0V8CYB8</accession>